<dbReference type="AlphaFoldDB" id="A0A5B7G352"/>
<evidence type="ECO:0000313" key="2">
    <source>
        <dbReference type="EMBL" id="MPC51568.1"/>
    </source>
</evidence>
<evidence type="ECO:0000256" key="1">
    <source>
        <dbReference type="SAM" id="MobiDB-lite"/>
    </source>
</evidence>
<reference evidence="2 3" key="1">
    <citation type="submission" date="2019-05" db="EMBL/GenBank/DDBJ databases">
        <title>Another draft genome of Portunus trituberculatus and its Hox gene families provides insights of decapod evolution.</title>
        <authorList>
            <person name="Jeong J.-H."/>
            <person name="Song I."/>
            <person name="Kim S."/>
            <person name="Choi T."/>
            <person name="Kim D."/>
            <person name="Ryu S."/>
            <person name="Kim W."/>
        </authorList>
    </citation>
    <scope>NUCLEOTIDE SEQUENCE [LARGE SCALE GENOMIC DNA]</scope>
    <source>
        <tissue evidence="2">Muscle</tissue>
    </source>
</reference>
<evidence type="ECO:0000313" key="3">
    <source>
        <dbReference type="Proteomes" id="UP000324222"/>
    </source>
</evidence>
<dbReference type="EMBL" id="VSRR010010265">
    <property type="protein sequence ID" value="MPC51568.1"/>
    <property type="molecule type" value="Genomic_DNA"/>
</dbReference>
<organism evidence="2 3">
    <name type="scientific">Portunus trituberculatus</name>
    <name type="common">Swimming crab</name>
    <name type="synonym">Neptunus trituberculatus</name>
    <dbReference type="NCBI Taxonomy" id="210409"/>
    <lineage>
        <taxon>Eukaryota</taxon>
        <taxon>Metazoa</taxon>
        <taxon>Ecdysozoa</taxon>
        <taxon>Arthropoda</taxon>
        <taxon>Crustacea</taxon>
        <taxon>Multicrustacea</taxon>
        <taxon>Malacostraca</taxon>
        <taxon>Eumalacostraca</taxon>
        <taxon>Eucarida</taxon>
        <taxon>Decapoda</taxon>
        <taxon>Pleocyemata</taxon>
        <taxon>Brachyura</taxon>
        <taxon>Eubrachyura</taxon>
        <taxon>Portunoidea</taxon>
        <taxon>Portunidae</taxon>
        <taxon>Portuninae</taxon>
        <taxon>Portunus</taxon>
    </lineage>
</organism>
<sequence>MSGRGRGTLVCGAQQRRRDCGGFGVGFAVRGRREGRRQGELASGEGVECKLRLWSHMNTTTTATITTQTSVVVVPGSQGSCYTWLYGSLQFLRLRMGCGALLVFFSVVKFPAAHRDPPAIHRRPWFPPSTAHGERLSDTIMKP</sequence>
<accession>A0A5B7G352</accession>
<comment type="caution">
    <text evidence="2">The sequence shown here is derived from an EMBL/GenBank/DDBJ whole genome shotgun (WGS) entry which is preliminary data.</text>
</comment>
<name>A0A5B7G352_PORTR</name>
<feature type="region of interest" description="Disordered" evidence="1">
    <location>
        <begin position="124"/>
        <end position="143"/>
    </location>
</feature>
<proteinExistence type="predicted"/>
<dbReference type="Proteomes" id="UP000324222">
    <property type="component" value="Unassembled WGS sequence"/>
</dbReference>
<gene>
    <name evidence="2" type="ORF">E2C01_045417</name>
</gene>
<keyword evidence="3" id="KW-1185">Reference proteome</keyword>
<protein>
    <submittedName>
        <fullName evidence="2">Uncharacterized protein</fullName>
    </submittedName>
</protein>